<dbReference type="InterPro" id="IPR001789">
    <property type="entry name" value="Sig_transdc_resp-reg_receiver"/>
</dbReference>
<dbReference type="PANTHER" id="PTHR37299:SF1">
    <property type="entry name" value="STAGE 0 SPORULATION PROTEIN A HOMOLOG"/>
    <property type="match status" value="1"/>
</dbReference>
<accession>A0ABV6HL03</accession>
<dbReference type="Gene3D" id="2.40.50.1020">
    <property type="entry name" value="LytTr DNA-binding domain"/>
    <property type="match status" value="1"/>
</dbReference>
<dbReference type="PANTHER" id="PTHR37299">
    <property type="entry name" value="TRANSCRIPTIONAL REGULATOR-RELATED"/>
    <property type="match status" value="1"/>
</dbReference>
<evidence type="ECO:0000313" key="4">
    <source>
        <dbReference type="Proteomes" id="UP001589774"/>
    </source>
</evidence>
<dbReference type="SMART" id="SM00448">
    <property type="entry name" value="REC"/>
    <property type="match status" value="1"/>
</dbReference>
<dbReference type="Gene3D" id="3.40.50.2300">
    <property type="match status" value="1"/>
</dbReference>
<dbReference type="SMART" id="SM00850">
    <property type="entry name" value="LytTR"/>
    <property type="match status" value="1"/>
</dbReference>
<keyword evidence="4" id="KW-1185">Reference proteome</keyword>
<dbReference type="SUPFAM" id="SSF52172">
    <property type="entry name" value="CheY-like"/>
    <property type="match status" value="1"/>
</dbReference>
<dbReference type="EMBL" id="JBHLWO010000002">
    <property type="protein sequence ID" value="MFC0319551.1"/>
    <property type="molecule type" value="Genomic_DNA"/>
</dbReference>
<organism evidence="3 4">
    <name type="scientific">Olivibacter oleidegradans</name>
    <dbReference type="NCBI Taxonomy" id="760123"/>
    <lineage>
        <taxon>Bacteria</taxon>
        <taxon>Pseudomonadati</taxon>
        <taxon>Bacteroidota</taxon>
        <taxon>Sphingobacteriia</taxon>
        <taxon>Sphingobacteriales</taxon>
        <taxon>Sphingobacteriaceae</taxon>
        <taxon>Olivibacter</taxon>
    </lineage>
</organism>
<dbReference type="PROSITE" id="PS50110">
    <property type="entry name" value="RESPONSE_REGULATORY"/>
    <property type="match status" value="1"/>
</dbReference>
<protein>
    <submittedName>
        <fullName evidence="3">LytR/AlgR family response regulator transcription factor</fullName>
    </submittedName>
</protein>
<sequence length="234" mass="27132">MKELRCILLDDELPALRYLRSICEGFSNVEVVKAFNNPLRMLEEVDQLDFNVCVLDIEMPQMNGMELAGKLEGKAIIFTTAYKEFAAEAYELDAVDYIIKPIQFDRLKKAFDKSYNFLQREELPQYVQLNSNKGKILLHFAMIAFIVVSEVDKRDKRVIYDDGREVTLKNISFEQLVKLLPRDAFVRINRQTIIATRCVHAFTHNQVTLLVGSKSFVFSLNEHYRKDFLAMFGA</sequence>
<dbReference type="Pfam" id="PF04397">
    <property type="entry name" value="LytTR"/>
    <property type="match status" value="1"/>
</dbReference>
<feature type="domain" description="Response regulatory" evidence="2">
    <location>
        <begin position="5"/>
        <end position="115"/>
    </location>
</feature>
<dbReference type="InterPro" id="IPR007492">
    <property type="entry name" value="LytTR_DNA-bd_dom"/>
</dbReference>
<evidence type="ECO:0000259" key="2">
    <source>
        <dbReference type="PROSITE" id="PS50110"/>
    </source>
</evidence>
<evidence type="ECO:0000313" key="3">
    <source>
        <dbReference type="EMBL" id="MFC0319551.1"/>
    </source>
</evidence>
<proteinExistence type="predicted"/>
<name>A0ABV6HL03_9SPHI</name>
<dbReference type="RefSeq" id="WP_130855864.1">
    <property type="nucleotide sequence ID" value="NZ_JBHLWO010000002.1"/>
</dbReference>
<gene>
    <name evidence="3" type="ORF">ACFFI0_14615</name>
</gene>
<comment type="caution">
    <text evidence="3">The sequence shown here is derived from an EMBL/GenBank/DDBJ whole genome shotgun (WGS) entry which is preliminary data.</text>
</comment>
<reference evidence="3 4" key="1">
    <citation type="submission" date="2024-09" db="EMBL/GenBank/DDBJ databases">
        <authorList>
            <person name="Sun Q."/>
            <person name="Mori K."/>
        </authorList>
    </citation>
    <scope>NUCLEOTIDE SEQUENCE [LARGE SCALE GENOMIC DNA]</scope>
    <source>
        <strain evidence="3 4">CCM 7765</strain>
    </source>
</reference>
<dbReference type="InterPro" id="IPR046947">
    <property type="entry name" value="LytR-like"/>
</dbReference>
<keyword evidence="1" id="KW-0597">Phosphoprotein</keyword>
<dbReference type="Pfam" id="PF00072">
    <property type="entry name" value="Response_reg"/>
    <property type="match status" value="1"/>
</dbReference>
<dbReference type="InterPro" id="IPR011006">
    <property type="entry name" value="CheY-like_superfamily"/>
</dbReference>
<feature type="modified residue" description="4-aspartylphosphate" evidence="1">
    <location>
        <position position="56"/>
    </location>
</feature>
<dbReference type="Proteomes" id="UP001589774">
    <property type="component" value="Unassembled WGS sequence"/>
</dbReference>
<evidence type="ECO:0000256" key="1">
    <source>
        <dbReference type="PROSITE-ProRule" id="PRU00169"/>
    </source>
</evidence>